<organism evidence="2 3">
    <name type="scientific">Paraburkholderia fungorum</name>
    <dbReference type="NCBI Taxonomy" id="134537"/>
    <lineage>
        <taxon>Bacteria</taxon>
        <taxon>Pseudomonadati</taxon>
        <taxon>Pseudomonadota</taxon>
        <taxon>Betaproteobacteria</taxon>
        <taxon>Burkholderiales</taxon>
        <taxon>Burkholderiaceae</taxon>
        <taxon>Paraburkholderia</taxon>
    </lineage>
</organism>
<dbReference type="AlphaFoldDB" id="A0AAU8T7W4"/>
<reference evidence="2 3" key="1">
    <citation type="journal article" date="2015" name="Genome Announc.">
        <title>Complete genome sequences for 59 burkholderia isolates, both pathogenic and near neighbor.</title>
        <authorList>
            <person name="Johnson S.L."/>
            <person name="Bishop-Lilly K.A."/>
            <person name="Ladner J.T."/>
            <person name="Daligault H.E."/>
            <person name="Davenport K.W."/>
            <person name="Jaissle J."/>
            <person name="Frey K.G."/>
            <person name="Koroleva G.I."/>
            <person name="Bruce D.C."/>
            <person name="Coyne S.R."/>
            <person name="Broomall S.M."/>
            <person name="Li P.E."/>
            <person name="Teshima H."/>
            <person name="Gibbons H.S."/>
            <person name="Palacios G.F."/>
            <person name="Rosenzweig C.N."/>
            <person name="Redden C.L."/>
            <person name="Xu Y."/>
            <person name="Minogue T.D."/>
            <person name="Chain P.S."/>
        </authorList>
    </citation>
    <scope>NUCLEOTIDE SEQUENCE [LARGE SCALE GENOMIC DNA]</scope>
    <source>
        <strain evidence="2 3">ATCC BAA-463</strain>
    </source>
</reference>
<dbReference type="Proteomes" id="UP000032614">
    <property type="component" value="Plasmid pBIL"/>
</dbReference>
<gene>
    <name evidence="2" type="ORF">OI25_7828</name>
</gene>
<evidence type="ECO:0000256" key="1">
    <source>
        <dbReference type="SAM" id="MobiDB-lite"/>
    </source>
</evidence>
<dbReference type="EMBL" id="CP010024">
    <property type="protein sequence ID" value="AJZ56361.1"/>
    <property type="molecule type" value="Genomic_DNA"/>
</dbReference>
<dbReference type="KEGG" id="bfn:OI25_7828"/>
<evidence type="ECO:0000313" key="2">
    <source>
        <dbReference type="EMBL" id="AJZ56361.1"/>
    </source>
</evidence>
<geneLocation type="plasmid" evidence="2 3">
    <name>pBIL</name>
</geneLocation>
<proteinExistence type="predicted"/>
<accession>A0AAU8T7W4</accession>
<evidence type="ECO:0000313" key="3">
    <source>
        <dbReference type="Proteomes" id="UP000032614"/>
    </source>
</evidence>
<feature type="compositionally biased region" description="Polar residues" evidence="1">
    <location>
        <begin position="1"/>
        <end position="11"/>
    </location>
</feature>
<feature type="region of interest" description="Disordered" evidence="1">
    <location>
        <begin position="1"/>
        <end position="28"/>
    </location>
</feature>
<protein>
    <submittedName>
        <fullName evidence="2">Uncharacterized protein</fullName>
    </submittedName>
</protein>
<sequence length="50" mass="5100">MWCATATNKAARQTGYPTEPSGAPAASEFGDATLSLSDLQRASLNANQAG</sequence>
<keyword evidence="2" id="KW-0614">Plasmid</keyword>
<name>A0AAU8T7W4_9BURK</name>